<accession>A0ACB0XS52</accession>
<dbReference type="Proteomes" id="UP001497535">
    <property type="component" value="Unassembled WGS sequence"/>
</dbReference>
<keyword evidence="2" id="KW-1185">Reference proteome</keyword>
<proteinExistence type="predicted"/>
<name>A0ACB0XS52_MELEN</name>
<sequence length="170" mass="19535">MPKGSSCPCLIFIFFGVSFSLSAQPCPHLINICFAILTQLFNSSNQSWSLIVFIAVHLSLLFSILELIVWAFSKLTSFNKKIYKKFLNSQSGQANNYRLNERYQQLENVYTGKQLAPSFFLHFINILCSNILVTVTNYYVIPVEFFIDTICFFLLIHAFCKLFIEVTVIT</sequence>
<evidence type="ECO:0000313" key="2">
    <source>
        <dbReference type="Proteomes" id="UP001497535"/>
    </source>
</evidence>
<comment type="caution">
    <text evidence="1">The sequence shown here is derived from an EMBL/GenBank/DDBJ whole genome shotgun (WGS) entry which is preliminary data.</text>
</comment>
<organism evidence="1 2">
    <name type="scientific">Meloidogyne enterolobii</name>
    <name type="common">Root-knot nematode worm</name>
    <name type="synonym">Meloidogyne mayaguensis</name>
    <dbReference type="NCBI Taxonomy" id="390850"/>
    <lineage>
        <taxon>Eukaryota</taxon>
        <taxon>Metazoa</taxon>
        <taxon>Ecdysozoa</taxon>
        <taxon>Nematoda</taxon>
        <taxon>Chromadorea</taxon>
        <taxon>Rhabditida</taxon>
        <taxon>Tylenchina</taxon>
        <taxon>Tylenchomorpha</taxon>
        <taxon>Tylenchoidea</taxon>
        <taxon>Meloidogynidae</taxon>
        <taxon>Meloidogyninae</taxon>
        <taxon>Meloidogyne</taxon>
    </lineage>
</organism>
<gene>
    <name evidence="1" type="ORF">MENTE1834_LOCUS2734</name>
</gene>
<dbReference type="EMBL" id="CAVMJV010000002">
    <property type="protein sequence ID" value="CAK5014521.1"/>
    <property type="molecule type" value="Genomic_DNA"/>
</dbReference>
<evidence type="ECO:0000313" key="1">
    <source>
        <dbReference type="EMBL" id="CAK5014521.1"/>
    </source>
</evidence>
<protein>
    <submittedName>
        <fullName evidence="1">Uncharacterized protein</fullName>
    </submittedName>
</protein>
<reference evidence="1" key="1">
    <citation type="submission" date="2023-11" db="EMBL/GenBank/DDBJ databases">
        <authorList>
            <person name="Poullet M."/>
        </authorList>
    </citation>
    <scope>NUCLEOTIDE SEQUENCE</scope>
    <source>
        <strain evidence="1">E1834</strain>
    </source>
</reference>